<evidence type="ECO:0000259" key="1">
    <source>
        <dbReference type="Pfam" id="PF00561"/>
    </source>
</evidence>
<keyword evidence="3" id="KW-1185">Reference proteome</keyword>
<dbReference type="PANTHER" id="PTHR43433:SF5">
    <property type="entry name" value="AB HYDROLASE-1 DOMAIN-CONTAINING PROTEIN"/>
    <property type="match status" value="1"/>
</dbReference>
<dbReference type="SUPFAM" id="SSF53474">
    <property type="entry name" value="alpha/beta-Hydrolases"/>
    <property type="match status" value="1"/>
</dbReference>
<dbReference type="InterPro" id="IPR050471">
    <property type="entry name" value="AB_hydrolase"/>
</dbReference>
<evidence type="ECO:0000313" key="3">
    <source>
        <dbReference type="Proteomes" id="UP000249915"/>
    </source>
</evidence>
<sequence length="254" mass="27237">MPYLRVGSGAPLVFLPGITAHHRQPEGSDLRAQLAQLRPLARHRQVWWINRRPGLAAPVTIAGLARDYAEALRHVRLDGPLDVVGVSTGGSIALQLAADHPALVRRLAVVSAACRLGPQGKRLQRRTCEWLRAGNPRRAAAAMLAGLGTRATTRRLLAGAGWLVGSRLLGTGDPDLLATLEAEDAFDGEPRLAAITAPALVAGGERDAFYGRDRFARTAELIPHGRLRIYPGLGHVSTHRRAVARDVLTFLDGG</sequence>
<protein>
    <recommendedName>
        <fullName evidence="1">AB hydrolase-1 domain-containing protein</fullName>
    </recommendedName>
</protein>
<dbReference type="InterPro" id="IPR029058">
    <property type="entry name" value="AB_hydrolase_fold"/>
</dbReference>
<proteinExistence type="predicted"/>
<dbReference type="OrthoDB" id="9802489at2"/>
<dbReference type="AlphaFoldDB" id="A0A2V4AQB1"/>
<dbReference type="Pfam" id="PF00561">
    <property type="entry name" value="Abhydrolase_1"/>
    <property type="match status" value="1"/>
</dbReference>
<accession>A0A2V4AQB1</accession>
<evidence type="ECO:0000313" key="2">
    <source>
        <dbReference type="EMBL" id="PXY22890.1"/>
    </source>
</evidence>
<dbReference type="GO" id="GO:0003824">
    <property type="term" value="F:catalytic activity"/>
    <property type="evidence" value="ECO:0007669"/>
    <property type="project" value="UniProtKB-ARBA"/>
</dbReference>
<name>A0A2V4AQB1_9PSEU</name>
<comment type="caution">
    <text evidence="2">The sequence shown here is derived from an EMBL/GenBank/DDBJ whole genome shotgun (WGS) entry which is preliminary data.</text>
</comment>
<dbReference type="Gene3D" id="3.40.50.1820">
    <property type="entry name" value="alpha/beta hydrolase"/>
    <property type="match status" value="1"/>
</dbReference>
<reference evidence="2 3" key="1">
    <citation type="submission" date="2016-07" db="EMBL/GenBank/DDBJ databases">
        <title>Draft genome sequence of Prauserella muralis DSM 45305, isolated from a mould-covered wall in an indoor environment.</title>
        <authorList>
            <person name="Ruckert C."/>
            <person name="Albersmeier A."/>
            <person name="Jiang C.-L."/>
            <person name="Jiang Y."/>
            <person name="Kalinowski J."/>
            <person name="Schneider O."/>
            <person name="Winkler A."/>
            <person name="Zotchev S.B."/>
        </authorList>
    </citation>
    <scope>NUCLEOTIDE SEQUENCE [LARGE SCALE GENOMIC DNA]</scope>
    <source>
        <strain evidence="2 3">DSM 45305</strain>
    </source>
</reference>
<dbReference type="EMBL" id="MASW01000005">
    <property type="protein sequence ID" value="PXY22890.1"/>
    <property type="molecule type" value="Genomic_DNA"/>
</dbReference>
<dbReference type="PANTHER" id="PTHR43433">
    <property type="entry name" value="HYDROLASE, ALPHA/BETA FOLD FAMILY PROTEIN"/>
    <property type="match status" value="1"/>
</dbReference>
<organism evidence="2 3">
    <name type="scientific">Prauserella muralis</name>
    <dbReference type="NCBI Taxonomy" id="588067"/>
    <lineage>
        <taxon>Bacteria</taxon>
        <taxon>Bacillati</taxon>
        <taxon>Actinomycetota</taxon>
        <taxon>Actinomycetes</taxon>
        <taxon>Pseudonocardiales</taxon>
        <taxon>Pseudonocardiaceae</taxon>
        <taxon>Prauserella</taxon>
    </lineage>
</organism>
<feature type="domain" description="AB hydrolase-1" evidence="1">
    <location>
        <begin position="11"/>
        <end position="236"/>
    </location>
</feature>
<dbReference type="Proteomes" id="UP000249915">
    <property type="component" value="Unassembled WGS sequence"/>
</dbReference>
<gene>
    <name evidence="2" type="ORF">BAY60_19970</name>
</gene>
<dbReference type="InterPro" id="IPR000073">
    <property type="entry name" value="AB_hydrolase_1"/>
</dbReference>